<keyword evidence="6 7" id="KW-0592">Phosphate transport</keyword>
<dbReference type="SUPFAM" id="SSF53850">
    <property type="entry name" value="Periplasmic binding protein-like II"/>
    <property type="match status" value="1"/>
</dbReference>
<dbReference type="CDD" id="cd13565">
    <property type="entry name" value="PBP2_PstS"/>
    <property type="match status" value="1"/>
</dbReference>
<dbReference type="AlphaFoldDB" id="A0A506UL04"/>
<dbReference type="InterPro" id="IPR005673">
    <property type="entry name" value="ABC_phos-bd_PstS"/>
</dbReference>
<evidence type="ECO:0000256" key="5">
    <source>
        <dbReference type="ARBA" id="ARBA00022448"/>
    </source>
</evidence>
<proteinExistence type="inferred from homology"/>
<evidence type="ECO:0000256" key="3">
    <source>
        <dbReference type="ARBA" id="ARBA00011529"/>
    </source>
</evidence>
<comment type="function">
    <text evidence="1 7">Part of the ABC transporter complex PstSACB involved in phosphate import.</text>
</comment>
<evidence type="ECO:0000313" key="9">
    <source>
        <dbReference type="EMBL" id="TPW33922.1"/>
    </source>
</evidence>
<evidence type="ECO:0000256" key="2">
    <source>
        <dbReference type="ARBA" id="ARBA00008725"/>
    </source>
</evidence>
<organism evidence="9 10">
    <name type="scientific">Oecophyllibacter saccharovorans</name>
    <dbReference type="NCBI Taxonomy" id="2558360"/>
    <lineage>
        <taxon>Bacteria</taxon>
        <taxon>Pseudomonadati</taxon>
        <taxon>Pseudomonadota</taxon>
        <taxon>Alphaproteobacteria</taxon>
        <taxon>Acetobacterales</taxon>
        <taxon>Acetobacteraceae</taxon>
        <taxon>Oecophyllibacter</taxon>
    </lineage>
</organism>
<gene>
    <name evidence="9" type="primary">pstS</name>
    <name evidence="9" type="ORF">E3202_04865</name>
</gene>
<name>A0A506UL04_9PROT</name>
<dbReference type="PANTHER" id="PTHR42996">
    <property type="entry name" value="PHOSPHATE-BINDING PROTEIN PSTS"/>
    <property type="match status" value="1"/>
</dbReference>
<protein>
    <recommendedName>
        <fullName evidence="4 7">Phosphate-binding protein PstS</fullName>
    </recommendedName>
</protein>
<reference evidence="9 10" key="1">
    <citation type="submission" date="2019-03" db="EMBL/GenBank/DDBJ databases">
        <title>The complete genome sequence of Neokomagataea sp. Jb2 NBRC113641.</title>
        <authorList>
            <person name="Chua K.-O."/>
            <person name="Chan K.-G."/>
            <person name="See-Too W.-S."/>
        </authorList>
    </citation>
    <scope>NUCLEOTIDE SEQUENCE [LARGE SCALE GENOMIC DNA]</scope>
    <source>
        <strain evidence="9 10">Jb2</strain>
    </source>
</reference>
<accession>A0A506UL04</accession>
<dbReference type="Pfam" id="PF12849">
    <property type="entry name" value="PBP_like_2"/>
    <property type="match status" value="1"/>
</dbReference>
<sequence>MRERRSDRHGAERPCRHPGSGRAAFVAALVFVLIQAGSPAGRAQADTLLEPQAAQSVEQNLRGVTITGAGSSFAAPVYQGWSLPVQRDLGIGVNYQAIGSSAGQDQVIAGTVDFGASDKPMATAQLQATHLYQFPTVMSGVVVIVNLPRTGSAPAGSGTPATPPPLRLDGPVLADIYGGVITRWNDPRIRRLNPGLVLPDELIAAVHRADGSGTTYVFTSYLSLVSPQWRQRFGAGTLVGWTGGDGARGNDGVAAIVRQVPWSIGYVEYAYAAQNRLDMVALKNRAGNYVLPTLAGFASAVASADWKIGPGLNGAVDLLDRPGAVTWPIVTPTYALVPARQSATRTGHGVRAFFNWGLTQGGAVTERLGYVGLPADVQARILAGWPR</sequence>
<dbReference type="InterPro" id="IPR050962">
    <property type="entry name" value="Phosphate-bind_PstS"/>
</dbReference>
<dbReference type="Gene3D" id="3.40.190.10">
    <property type="entry name" value="Periplasmic binding protein-like II"/>
    <property type="match status" value="2"/>
</dbReference>
<evidence type="ECO:0000256" key="1">
    <source>
        <dbReference type="ARBA" id="ARBA00002841"/>
    </source>
</evidence>
<dbReference type="PIRSF" id="PIRSF002756">
    <property type="entry name" value="PstS"/>
    <property type="match status" value="1"/>
</dbReference>
<dbReference type="GO" id="GO:0043190">
    <property type="term" value="C:ATP-binding cassette (ABC) transporter complex"/>
    <property type="evidence" value="ECO:0007669"/>
    <property type="project" value="InterPro"/>
</dbReference>
<keyword evidence="10" id="KW-1185">Reference proteome</keyword>
<dbReference type="NCBIfam" id="TIGR00975">
    <property type="entry name" value="3a0107s03"/>
    <property type="match status" value="1"/>
</dbReference>
<dbReference type="EMBL" id="SORZ01000002">
    <property type="protein sequence ID" value="TPW33922.1"/>
    <property type="molecule type" value="Genomic_DNA"/>
</dbReference>
<dbReference type="Proteomes" id="UP000315037">
    <property type="component" value="Unassembled WGS sequence"/>
</dbReference>
<evidence type="ECO:0000256" key="6">
    <source>
        <dbReference type="ARBA" id="ARBA00022592"/>
    </source>
</evidence>
<dbReference type="GO" id="GO:0035435">
    <property type="term" value="P:phosphate ion transmembrane transport"/>
    <property type="evidence" value="ECO:0007669"/>
    <property type="project" value="InterPro"/>
</dbReference>
<evidence type="ECO:0000256" key="4">
    <source>
        <dbReference type="ARBA" id="ARBA00021889"/>
    </source>
</evidence>
<evidence type="ECO:0000256" key="7">
    <source>
        <dbReference type="PIRNR" id="PIRNR002756"/>
    </source>
</evidence>
<comment type="similarity">
    <text evidence="2 7">Belongs to the PstS family.</text>
</comment>
<evidence type="ECO:0000259" key="8">
    <source>
        <dbReference type="Pfam" id="PF12849"/>
    </source>
</evidence>
<feature type="domain" description="PBP" evidence="8">
    <location>
        <begin position="65"/>
        <end position="356"/>
    </location>
</feature>
<evidence type="ECO:0000313" key="10">
    <source>
        <dbReference type="Proteomes" id="UP000315037"/>
    </source>
</evidence>
<dbReference type="GO" id="GO:0042301">
    <property type="term" value="F:phosphate ion binding"/>
    <property type="evidence" value="ECO:0007669"/>
    <property type="project" value="InterPro"/>
</dbReference>
<dbReference type="InterPro" id="IPR024370">
    <property type="entry name" value="PBP_domain"/>
</dbReference>
<keyword evidence="5 7" id="KW-0813">Transport</keyword>
<comment type="subunit">
    <text evidence="3 7">The complex is composed of two ATP-binding proteins (PstB), two transmembrane proteins (PstC and PstA) and a solute-binding protein (PstS).</text>
</comment>
<dbReference type="PANTHER" id="PTHR42996:SF1">
    <property type="entry name" value="PHOSPHATE-BINDING PROTEIN PSTS"/>
    <property type="match status" value="1"/>
</dbReference>
<comment type="caution">
    <text evidence="9">The sequence shown here is derived from an EMBL/GenBank/DDBJ whole genome shotgun (WGS) entry which is preliminary data.</text>
</comment>